<reference evidence="2" key="1">
    <citation type="submission" date="2023-10" db="EMBL/GenBank/DDBJ databases">
        <title>Genome assemblies of two species of porcelain crab, Petrolisthes cinctipes and Petrolisthes manimaculis (Anomura: Porcellanidae).</title>
        <authorList>
            <person name="Angst P."/>
        </authorList>
    </citation>
    <scope>NUCLEOTIDE SEQUENCE</scope>
    <source>
        <strain evidence="2">PB745_01</strain>
        <tissue evidence="2">Gill</tissue>
    </source>
</reference>
<protein>
    <submittedName>
        <fullName evidence="2">Uncharacterized protein</fullName>
    </submittedName>
</protein>
<dbReference type="AlphaFoldDB" id="A0AAE1GM07"/>
<feature type="region of interest" description="Disordered" evidence="1">
    <location>
        <begin position="20"/>
        <end position="39"/>
    </location>
</feature>
<name>A0AAE1GM07_PETCI</name>
<sequence length="100" mass="10558">MYKVGIGWWLCGGGVGQGGPRLGHQRCGGSPDTLTRPPRLHFPAALSRRSGYVREEARVTGATGGGDGEEGRHGSGGEGQGARHECRNSQGRRKTQACTR</sequence>
<gene>
    <name evidence="2" type="ORF">Pcinc_001826</name>
</gene>
<evidence type="ECO:0000256" key="1">
    <source>
        <dbReference type="SAM" id="MobiDB-lite"/>
    </source>
</evidence>
<evidence type="ECO:0000313" key="3">
    <source>
        <dbReference type="Proteomes" id="UP001286313"/>
    </source>
</evidence>
<evidence type="ECO:0000313" key="2">
    <source>
        <dbReference type="EMBL" id="KAK3894365.1"/>
    </source>
</evidence>
<proteinExistence type="predicted"/>
<keyword evidence="3" id="KW-1185">Reference proteome</keyword>
<organism evidence="2 3">
    <name type="scientific">Petrolisthes cinctipes</name>
    <name type="common">Flat porcelain crab</name>
    <dbReference type="NCBI Taxonomy" id="88211"/>
    <lineage>
        <taxon>Eukaryota</taxon>
        <taxon>Metazoa</taxon>
        <taxon>Ecdysozoa</taxon>
        <taxon>Arthropoda</taxon>
        <taxon>Crustacea</taxon>
        <taxon>Multicrustacea</taxon>
        <taxon>Malacostraca</taxon>
        <taxon>Eumalacostraca</taxon>
        <taxon>Eucarida</taxon>
        <taxon>Decapoda</taxon>
        <taxon>Pleocyemata</taxon>
        <taxon>Anomura</taxon>
        <taxon>Galatheoidea</taxon>
        <taxon>Porcellanidae</taxon>
        <taxon>Petrolisthes</taxon>
    </lineage>
</organism>
<comment type="caution">
    <text evidence="2">The sequence shown here is derived from an EMBL/GenBank/DDBJ whole genome shotgun (WGS) entry which is preliminary data.</text>
</comment>
<dbReference type="EMBL" id="JAWQEG010000113">
    <property type="protein sequence ID" value="KAK3894365.1"/>
    <property type="molecule type" value="Genomic_DNA"/>
</dbReference>
<dbReference type="Proteomes" id="UP001286313">
    <property type="component" value="Unassembled WGS sequence"/>
</dbReference>
<feature type="compositionally biased region" description="Basic and acidic residues" evidence="1">
    <location>
        <begin position="69"/>
        <end position="87"/>
    </location>
</feature>
<feature type="compositionally biased region" description="Basic residues" evidence="1">
    <location>
        <begin position="90"/>
        <end position="100"/>
    </location>
</feature>
<accession>A0AAE1GM07</accession>
<feature type="region of interest" description="Disordered" evidence="1">
    <location>
        <begin position="50"/>
        <end position="100"/>
    </location>
</feature>